<keyword evidence="1" id="KW-0430">Lectin</keyword>
<dbReference type="PANTHER" id="PTHR46746:SF3">
    <property type="entry name" value="C-TYPE LECTIN DOMAIN-CONTAINING PROTEIN-RELATED"/>
    <property type="match status" value="1"/>
</dbReference>
<dbReference type="InterPro" id="IPR016186">
    <property type="entry name" value="C-type_lectin-like/link_sf"/>
</dbReference>
<dbReference type="Proteomes" id="UP000694400">
    <property type="component" value="Chromosome 30"/>
</dbReference>
<dbReference type="InterPro" id="IPR051379">
    <property type="entry name" value="C-type_Lectin_Receptor_IMM"/>
</dbReference>
<dbReference type="SUPFAM" id="SSF56436">
    <property type="entry name" value="C-type lectin-like"/>
    <property type="match status" value="1"/>
</dbReference>
<dbReference type="Pfam" id="PF00059">
    <property type="entry name" value="Lectin_C"/>
    <property type="match status" value="1"/>
</dbReference>
<accession>A0A8B9T331</accession>
<dbReference type="PANTHER" id="PTHR46746">
    <property type="entry name" value="KILLER CELL LECTIN-LIKE RECEPTOR SUBFAMILY F MEMBER 2"/>
    <property type="match status" value="1"/>
</dbReference>
<dbReference type="AlphaFoldDB" id="A0A8B9T331"/>
<dbReference type="InterPro" id="IPR016187">
    <property type="entry name" value="CTDL_fold"/>
</dbReference>
<feature type="chain" id="PRO_5034320806" description="C-type lectin domain-containing protein" evidence="2">
    <location>
        <begin position="23"/>
        <end position="221"/>
    </location>
</feature>
<keyword evidence="2" id="KW-0732">Signal</keyword>
<dbReference type="PROSITE" id="PS50041">
    <property type="entry name" value="C_TYPE_LECTIN_2"/>
    <property type="match status" value="1"/>
</dbReference>
<name>A0A8B9T331_ANAPL</name>
<feature type="signal peptide" evidence="2">
    <location>
        <begin position="1"/>
        <end position="22"/>
    </location>
</feature>
<reference evidence="4" key="1">
    <citation type="submission" date="2019-08" db="EMBL/GenBank/DDBJ databases">
        <title>Three high-quality genomes provides insights into domestication of ducks.</title>
        <authorList>
            <person name="Hou Z.C."/>
            <person name="Zhu F."/>
            <person name="Yin Z.T."/>
            <person name="Zhang F."/>
        </authorList>
    </citation>
    <scope>NUCLEOTIDE SEQUENCE [LARGE SCALE GENOMIC DNA]</scope>
</reference>
<dbReference type="GO" id="GO:0030246">
    <property type="term" value="F:carbohydrate binding"/>
    <property type="evidence" value="ECO:0007669"/>
    <property type="project" value="UniProtKB-KW"/>
</dbReference>
<feature type="domain" description="C-type lectin" evidence="3">
    <location>
        <begin position="84"/>
        <end position="190"/>
    </location>
</feature>
<protein>
    <recommendedName>
        <fullName evidence="3">C-type lectin domain-containing protein</fullName>
    </recommendedName>
</protein>
<organism evidence="4 5">
    <name type="scientific">Anas platyrhynchos</name>
    <name type="common">Mallard</name>
    <name type="synonym">Anas boschas</name>
    <dbReference type="NCBI Taxonomy" id="8839"/>
    <lineage>
        <taxon>Eukaryota</taxon>
        <taxon>Metazoa</taxon>
        <taxon>Chordata</taxon>
        <taxon>Craniata</taxon>
        <taxon>Vertebrata</taxon>
        <taxon>Euteleostomi</taxon>
        <taxon>Archelosauria</taxon>
        <taxon>Archosauria</taxon>
        <taxon>Dinosauria</taxon>
        <taxon>Saurischia</taxon>
        <taxon>Theropoda</taxon>
        <taxon>Coelurosauria</taxon>
        <taxon>Aves</taxon>
        <taxon>Neognathae</taxon>
        <taxon>Galloanserae</taxon>
        <taxon>Anseriformes</taxon>
        <taxon>Anatidae</taxon>
        <taxon>Anatinae</taxon>
        <taxon>Anas</taxon>
    </lineage>
</organism>
<dbReference type="Ensembl" id="ENSAPLT00020015947.1">
    <property type="protein sequence ID" value="ENSAPLP00020014805.1"/>
    <property type="gene ID" value="ENSAPLG00020010688.1"/>
</dbReference>
<sequence>GVLLKLSGLGCLVLVVLVVVLSVQVFQKAPTPPNALQNKCEARGRNRTEVCAISSLHTFGVSHGSVSSPGHGGCKLCPPSWQLSGDQCYQVSKSTGNWTEGKKDCESQGSHLAVFRNTTDMHLSEIIRQEELTVWIGLKASNNTWKWVDNSSFDAATFGSLQSVENGCVTFRDKKLEVNGCGSHQNWVCQTEPFHLLSKTAGDRELCSACPEKPILQDSCC</sequence>
<evidence type="ECO:0000313" key="4">
    <source>
        <dbReference type="Ensembl" id="ENSAPLP00020014805.1"/>
    </source>
</evidence>
<dbReference type="SMART" id="SM00034">
    <property type="entry name" value="CLECT"/>
    <property type="match status" value="1"/>
</dbReference>
<reference evidence="4" key="2">
    <citation type="submission" date="2025-08" db="UniProtKB">
        <authorList>
            <consortium name="Ensembl"/>
        </authorList>
    </citation>
    <scope>IDENTIFICATION</scope>
</reference>
<reference evidence="4" key="3">
    <citation type="submission" date="2025-09" db="UniProtKB">
        <authorList>
            <consortium name="Ensembl"/>
        </authorList>
    </citation>
    <scope>IDENTIFICATION</scope>
</reference>
<proteinExistence type="predicted"/>
<evidence type="ECO:0000256" key="1">
    <source>
        <dbReference type="ARBA" id="ARBA00022734"/>
    </source>
</evidence>
<evidence type="ECO:0000259" key="3">
    <source>
        <dbReference type="PROSITE" id="PS50041"/>
    </source>
</evidence>
<evidence type="ECO:0000313" key="5">
    <source>
        <dbReference type="Proteomes" id="UP000694400"/>
    </source>
</evidence>
<evidence type="ECO:0000256" key="2">
    <source>
        <dbReference type="SAM" id="SignalP"/>
    </source>
</evidence>
<dbReference type="InterPro" id="IPR001304">
    <property type="entry name" value="C-type_lectin-like"/>
</dbReference>
<dbReference type="GO" id="GO:0005886">
    <property type="term" value="C:plasma membrane"/>
    <property type="evidence" value="ECO:0007669"/>
    <property type="project" value="TreeGrafter"/>
</dbReference>
<dbReference type="Gene3D" id="3.10.100.10">
    <property type="entry name" value="Mannose-Binding Protein A, subunit A"/>
    <property type="match status" value="1"/>
</dbReference>